<dbReference type="NCBIfam" id="TIGR03089">
    <property type="entry name" value="TIGR03089 family protein"/>
    <property type="match status" value="1"/>
</dbReference>
<dbReference type="InterPro" id="IPR042099">
    <property type="entry name" value="ANL_N_sf"/>
</dbReference>
<name>A0A6J7DIN4_9ZZZZ</name>
<sequence length="379" mass="40278">MMSNKCANIETRQNVTIENQYGFIGGTLQIWQCVSNRTTCTQRLVLGGDHYFDAQISTIDELLKNFSAIRGSQHNPCDPGVSSAGDLVHGERHPGHGEHGLGRVDGERAQSGALTPYQQDGFGHGASVPQPPEYVDQVANPVWDLLTKRRLESGAAPAVTFIGSTRTELSSTSLENAVAKLSGALRDEWSLEPGDQIAAYLPWHWQRVVWSLAAWSLGVSLDVEGKPATAALTVCGPAGIAAALEAGCEEPVVVSLHPFGLPITDLPPNCADAASVIRLQPDSFYAEPVSGEATALILGGQQSSISDLINGAKLGLAKLGLTQNDRLLISNLRHDDLDGYLLAPLAPLLGVGSVVITDGPLNRESVISQEGVTAVWERQ</sequence>
<dbReference type="AlphaFoldDB" id="A0A6J7DIN4"/>
<evidence type="ECO:0000313" key="1">
    <source>
        <dbReference type="EMBL" id="CAB4870852.1"/>
    </source>
</evidence>
<protein>
    <submittedName>
        <fullName evidence="1">Unannotated protein</fullName>
    </submittedName>
</protein>
<accession>A0A6J7DIN4</accession>
<dbReference type="InterPro" id="IPR017523">
    <property type="entry name" value="Rv3268"/>
</dbReference>
<dbReference type="EMBL" id="CAFBLV010000103">
    <property type="protein sequence ID" value="CAB4870852.1"/>
    <property type="molecule type" value="Genomic_DNA"/>
</dbReference>
<proteinExistence type="predicted"/>
<dbReference type="Gene3D" id="3.40.50.12780">
    <property type="entry name" value="N-terminal domain of ligase-like"/>
    <property type="match status" value="1"/>
</dbReference>
<dbReference type="SUPFAM" id="SSF56801">
    <property type="entry name" value="Acetyl-CoA synthetase-like"/>
    <property type="match status" value="1"/>
</dbReference>
<organism evidence="1">
    <name type="scientific">freshwater metagenome</name>
    <dbReference type="NCBI Taxonomy" id="449393"/>
    <lineage>
        <taxon>unclassified sequences</taxon>
        <taxon>metagenomes</taxon>
        <taxon>ecological metagenomes</taxon>
    </lineage>
</organism>
<gene>
    <name evidence="1" type="ORF">UFOPK3425_00623</name>
</gene>
<reference evidence="1" key="1">
    <citation type="submission" date="2020-05" db="EMBL/GenBank/DDBJ databases">
        <authorList>
            <person name="Chiriac C."/>
            <person name="Salcher M."/>
            <person name="Ghai R."/>
            <person name="Kavagutti S V."/>
        </authorList>
    </citation>
    <scope>NUCLEOTIDE SEQUENCE</scope>
</reference>